<evidence type="ECO:0000256" key="1">
    <source>
        <dbReference type="SAM" id="MobiDB-lite"/>
    </source>
</evidence>
<feature type="region of interest" description="Disordered" evidence="1">
    <location>
        <begin position="119"/>
        <end position="255"/>
    </location>
</feature>
<evidence type="ECO:0000313" key="2">
    <source>
        <dbReference type="EMBL" id="KAJ7770058.1"/>
    </source>
</evidence>
<comment type="caution">
    <text evidence="2">The sequence shown here is derived from an EMBL/GenBank/DDBJ whole genome shotgun (WGS) entry which is preliminary data.</text>
</comment>
<feature type="compositionally biased region" description="Polar residues" evidence="1">
    <location>
        <begin position="119"/>
        <end position="128"/>
    </location>
</feature>
<sequence length="255" mass="28000">MSKSTPPSCRGFNQSFKPFVSTSYNTPWQSLRPPTSKSTPPSCRGWVNFDFLHQSFLTQCLLKWLQPKLQPLHFNVLQHPPVVVTVANVEIDPAKLPRVGKFRLSALIISHPILAQMASTKASTPSFQRPTTPPGGRYGRRCRNRPRQAAAASSKTSNPSFGRRTTPPGGCYGRRHRSRPRQAAAASSKASNPSFGRRTAPPGGRYGRRCRNRPRQAAAASSKTSNPSFGRRTAPPGGCYGRRRRNRPRQAAAGG</sequence>
<dbReference type="EMBL" id="JARKIB010000017">
    <property type="protein sequence ID" value="KAJ7770058.1"/>
    <property type="molecule type" value="Genomic_DNA"/>
</dbReference>
<feature type="compositionally biased region" description="Low complexity" evidence="1">
    <location>
        <begin position="181"/>
        <end position="194"/>
    </location>
</feature>
<gene>
    <name evidence="2" type="ORF">B0H16DRAFT_238142</name>
</gene>
<evidence type="ECO:0000313" key="3">
    <source>
        <dbReference type="Proteomes" id="UP001215598"/>
    </source>
</evidence>
<proteinExistence type="predicted"/>
<keyword evidence="3" id="KW-1185">Reference proteome</keyword>
<accession>A0AAD7JRK6</accession>
<dbReference type="AlphaFoldDB" id="A0AAD7JRK6"/>
<organism evidence="2 3">
    <name type="scientific">Mycena metata</name>
    <dbReference type="NCBI Taxonomy" id="1033252"/>
    <lineage>
        <taxon>Eukaryota</taxon>
        <taxon>Fungi</taxon>
        <taxon>Dikarya</taxon>
        <taxon>Basidiomycota</taxon>
        <taxon>Agaricomycotina</taxon>
        <taxon>Agaricomycetes</taxon>
        <taxon>Agaricomycetidae</taxon>
        <taxon>Agaricales</taxon>
        <taxon>Marasmiineae</taxon>
        <taxon>Mycenaceae</taxon>
        <taxon>Mycena</taxon>
    </lineage>
</organism>
<reference evidence="2" key="1">
    <citation type="submission" date="2023-03" db="EMBL/GenBank/DDBJ databases">
        <title>Massive genome expansion in bonnet fungi (Mycena s.s.) driven by repeated elements and novel gene families across ecological guilds.</title>
        <authorList>
            <consortium name="Lawrence Berkeley National Laboratory"/>
            <person name="Harder C.B."/>
            <person name="Miyauchi S."/>
            <person name="Viragh M."/>
            <person name="Kuo A."/>
            <person name="Thoen E."/>
            <person name="Andreopoulos B."/>
            <person name="Lu D."/>
            <person name="Skrede I."/>
            <person name="Drula E."/>
            <person name="Henrissat B."/>
            <person name="Morin E."/>
            <person name="Kohler A."/>
            <person name="Barry K."/>
            <person name="LaButti K."/>
            <person name="Morin E."/>
            <person name="Salamov A."/>
            <person name="Lipzen A."/>
            <person name="Mereny Z."/>
            <person name="Hegedus B."/>
            <person name="Baldrian P."/>
            <person name="Stursova M."/>
            <person name="Weitz H."/>
            <person name="Taylor A."/>
            <person name="Grigoriev I.V."/>
            <person name="Nagy L.G."/>
            <person name="Martin F."/>
            <person name="Kauserud H."/>
        </authorList>
    </citation>
    <scope>NUCLEOTIDE SEQUENCE</scope>
    <source>
        <strain evidence="2">CBHHK182m</strain>
    </source>
</reference>
<dbReference type="Proteomes" id="UP001215598">
    <property type="component" value="Unassembled WGS sequence"/>
</dbReference>
<feature type="compositionally biased region" description="Polar residues" evidence="1">
    <location>
        <begin position="219"/>
        <end position="228"/>
    </location>
</feature>
<name>A0AAD7JRK6_9AGAR</name>
<protein>
    <submittedName>
        <fullName evidence="2">Uncharacterized protein</fullName>
    </submittedName>
</protein>
<feature type="compositionally biased region" description="Polar residues" evidence="1">
    <location>
        <begin position="151"/>
        <end position="160"/>
    </location>
</feature>